<protein>
    <recommendedName>
        <fullName evidence="4 11">Phosphoribosylaminoimidazole-succinocarboxamide synthase</fullName>
        <ecNumber evidence="3 11">6.3.2.6</ecNumber>
    </recommendedName>
    <alternativeName>
        <fullName evidence="9 11">SAICAR synthetase</fullName>
    </alternativeName>
</protein>
<organism evidence="13 14">
    <name type="scientific">Bacillus methanolicus PB1</name>
    <dbReference type="NCBI Taxonomy" id="997296"/>
    <lineage>
        <taxon>Bacteria</taxon>
        <taxon>Bacillati</taxon>
        <taxon>Bacillota</taxon>
        <taxon>Bacilli</taxon>
        <taxon>Bacillales</taxon>
        <taxon>Bacillaceae</taxon>
        <taxon>Bacillus</taxon>
    </lineage>
</organism>
<dbReference type="GO" id="GO:0004639">
    <property type="term" value="F:phosphoribosylaminoimidazolesuccinocarboxamide synthase activity"/>
    <property type="evidence" value="ECO:0007669"/>
    <property type="project" value="UniProtKB-UniRule"/>
</dbReference>
<keyword evidence="14" id="KW-1185">Reference proteome</keyword>
<comment type="catalytic activity">
    <reaction evidence="10 11">
        <text>5-amino-1-(5-phospho-D-ribosyl)imidazole-4-carboxylate + L-aspartate + ATP = (2S)-2-[5-amino-1-(5-phospho-beta-D-ribosyl)imidazole-4-carboxamido]succinate + ADP + phosphate + 2 H(+)</text>
        <dbReference type="Rhea" id="RHEA:22628"/>
        <dbReference type="ChEBI" id="CHEBI:15378"/>
        <dbReference type="ChEBI" id="CHEBI:29991"/>
        <dbReference type="ChEBI" id="CHEBI:30616"/>
        <dbReference type="ChEBI" id="CHEBI:43474"/>
        <dbReference type="ChEBI" id="CHEBI:58443"/>
        <dbReference type="ChEBI" id="CHEBI:77657"/>
        <dbReference type="ChEBI" id="CHEBI:456216"/>
        <dbReference type="EC" id="6.3.2.6"/>
    </reaction>
</comment>
<dbReference type="PATRIC" id="fig|997296.3.peg.1205"/>
<evidence type="ECO:0000256" key="5">
    <source>
        <dbReference type="ARBA" id="ARBA00022598"/>
    </source>
</evidence>
<dbReference type="InterPro" id="IPR033934">
    <property type="entry name" value="SAICAR_synt_PurC"/>
</dbReference>
<evidence type="ECO:0000313" key="13">
    <source>
        <dbReference type="EMBL" id="EIJ79819.1"/>
    </source>
</evidence>
<sequence>MEKRALLYEGKAKKVYLTEDDNVVWIEYKDSATAFNGEKKAEITGKGRLNNEITSLLFSKLHDEGIETHFIKRLSETEQLVKKVAIIPLETVVRNVAAGSFSKRLGIAEGTPFSKPIVEFYLKNDELGDPLITDAHVLELKLATEEELKELKKKALKVNDILIGFFKEIGIRLVDFKLEFGKDADGCILLADEISPDTCRLWDLKTNEKLDKDVFRRDLGNLTEAYEKILARLGGQQACTK</sequence>
<comment type="similarity">
    <text evidence="2 11">Belongs to the SAICAR synthetase family.</text>
</comment>
<evidence type="ECO:0000256" key="6">
    <source>
        <dbReference type="ARBA" id="ARBA00022741"/>
    </source>
</evidence>
<dbReference type="OrthoDB" id="9801549at2"/>
<dbReference type="InterPro" id="IPR001636">
    <property type="entry name" value="SAICAR_synth"/>
</dbReference>
<dbReference type="HAMAP" id="MF_00137">
    <property type="entry name" value="SAICAR_synth"/>
    <property type="match status" value="1"/>
</dbReference>
<dbReference type="SUPFAM" id="SSF56104">
    <property type="entry name" value="SAICAR synthase-like"/>
    <property type="match status" value="1"/>
</dbReference>
<dbReference type="STRING" id="997296.PB1_05622"/>
<proteinExistence type="inferred from homology"/>
<dbReference type="NCBIfam" id="TIGR00081">
    <property type="entry name" value="purC"/>
    <property type="match status" value="1"/>
</dbReference>
<evidence type="ECO:0000256" key="9">
    <source>
        <dbReference type="ARBA" id="ARBA00030409"/>
    </source>
</evidence>
<dbReference type="GO" id="GO:0009236">
    <property type="term" value="P:cobalamin biosynthetic process"/>
    <property type="evidence" value="ECO:0007669"/>
    <property type="project" value="InterPro"/>
</dbReference>
<evidence type="ECO:0000256" key="3">
    <source>
        <dbReference type="ARBA" id="ARBA00012217"/>
    </source>
</evidence>
<dbReference type="InterPro" id="IPR050089">
    <property type="entry name" value="SAICAR_synthetase"/>
</dbReference>
<dbReference type="UniPathway" id="UPA00074">
    <property type="reaction ID" value="UER00131"/>
</dbReference>
<reference evidence="13 14" key="1">
    <citation type="journal article" date="2012" name="Appl. Environ. Microbiol.">
        <title>Genome Sequence of Thermotolerant Bacillus methanolicus: Features and Regulation Related to Methylotrophy and Production of L-Lysine and L-Glutamate from Methanol.</title>
        <authorList>
            <person name="Heggeset T.M."/>
            <person name="Krog A."/>
            <person name="Balzer S."/>
            <person name="Wentzel A."/>
            <person name="Ellingsen T.E."/>
            <person name="Brautaset T."/>
        </authorList>
    </citation>
    <scope>NUCLEOTIDE SEQUENCE [LARGE SCALE GENOMIC DNA]</scope>
    <source>
        <strain evidence="13 14">PB1</strain>
    </source>
</reference>
<evidence type="ECO:0000256" key="2">
    <source>
        <dbReference type="ARBA" id="ARBA00010190"/>
    </source>
</evidence>
<dbReference type="PROSITE" id="PS01057">
    <property type="entry name" value="SAICAR_SYNTHETASE_1"/>
    <property type="match status" value="1"/>
</dbReference>
<dbReference type="eggNOG" id="COG0152">
    <property type="taxonomic scope" value="Bacteria"/>
</dbReference>
<evidence type="ECO:0000256" key="4">
    <source>
        <dbReference type="ARBA" id="ARBA00016460"/>
    </source>
</evidence>
<evidence type="ECO:0000256" key="11">
    <source>
        <dbReference type="HAMAP-Rule" id="MF_00137"/>
    </source>
</evidence>
<dbReference type="GO" id="GO:0005524">
    <property type="term" value="F:ATP binding"/>
    <property type="evidence" value="ECO:0007669"/>
    <property type="project" value="UniProtKB-KW"/>
</dbReference>
<evidence type="ECO:0000256" key="1">
    <source>
        <dbReference type="ARBA" id="ARBA00004672"/>
    </source>
</evidence>
<comment type="pathway">
    <text evidence="1 11">Purine metabolism; IMP biosynthesis via de novo pathway; 5-amino-1-(5-phospho-D-ribosyl)imidazole-4-carboxamide from 5-amino-1-(5-phospho-D-ribosyl)imidazole-4-carboxylate: step 1/2.</text>
</comment>
<dbReference type="Proteomes" id="UP000010523">
    <property type="component" value="Unassembled WGS sequence"/>
</dbReference>
<evidence type="ECO:0000313" key="14">
    <source>
        <dbReference type="Proteomes" id="UP000010523"/>
    </source>
</evidence>
<evidence type="ECO:0000259" key="12">
    <source>
        <dbReference type="Pfam" id="PF01259"/>
    </source>
</evidence>
<dbReference type="PANTHER" id="PTHR43599:SF3">
    <property type="entry name" value="SI:DKEY-6E2.2"/>
    <property type="match status" value="1"/>
</dbReference>
<dbReference type="AlphaFoldDB" id="I3DZZ8"/>
<feature type="domain" description="SAICAR synthetase/ADE2 N-terminal" evidence="12">
    <location>
        <begin position="6"/>
        <end position="232"/>
    </location>
</feature>
<dbReference type="InterPro" id="IPR028923">
    <property type="entry name" value="SAICAR_synt/ADE2_N"/>
</dbReference>
<keyword evidence="5 11" id="KW-0436">Ligase</keyword>
<keyword evidence="8 11" id="KW-0067">ATP-binding</keyword>
<dbReference type="FunFam" id="3.30.470.20:FF:000006">
    <property type="entry name" value="Phosphoribosylaminoimidazole-succinocarboxamide synthase"/>
    <property type="match status" value="1"/>
</dbReference>
<dbReference type="Gene3D" id="3.30.200.20">
    <property type="entry name" value="Phosphorylase Kinase, domain 1"/>
    <property type="match status" value="1"/>
</dbReference>
<dbReference type="RefSeq" id="WP_003351207.1">
    <property type="nucleotide sequence ID" value="NZ_AFEU01000002.1"/>
</dbReference>
<name>I3DZZ8_BACMT</name>
<dbReference type="PROSITE" id="PS01058">
    <property type="entry name" value="SAICAR_SYNTHETASE_2"/>
    <property type="match status" value="1"/>
</dbReference>
<dbReference type="EMBL" id="AFEU01000002">
    <property type="protein sequence ID" value="EIJ79819.1"/>
    <property type="molecule type" value="Genomic_DNA"/>
</dbReference>
<dbReference type="PANTHER" id="PTHR43599">
    <property type="entry name" value="MULTIFUNCTIONAL PROTEIN ADE2"/>
    <property type="match status" value="1"/>
</dbReference>
<evidence type="ECO:0000256" key="10">
    <source>
        <dbReference type="ARBA" id="ARBA00048475"/>
    </source>
</evidence>
<dbReference type="CDD" id="cd01415">
    <property type="entry name" value="SAICAR_synt_PurC"/>
    <property type="match status" value="1"/>
</dbReference>
<keyword evidence="7 11" id="KW-0658">Purine biosynthesis</keyword>
<dbReference type="FunFam" id="3.30.200.20:FF:000189">
    <property type="entry name" value="Phosphoribosylaminoimidazole-succinocarboxamide synthase"/>
    <property type="match status" value="1"/>
</dbReference>
<gene>
    <name evidence="11" type="primary">purC</name>
    <name evidence="13" type="ORF">PB1_05622</name>
</gene>
<comment type="caution">
    <text evidence="13">The sequence shown here is derived from an EMBL/GenBank/DDBJ whole genome shotgun (WGS) entry which is preliminary data.</text>
</comment>
<dbReference type="GO" id="GO:0006189">
    <property type="term" value="P:'de novo' IMP biosynthetic process"/>
    <property type="evidence" value="ECO:0007669"/>
    <property type="project" value="UniProtKB-UniRule"/>
</dbReference>
<keyword evidence="6 11" id="KW-0547">Nucleotide-binding</keyword>
<dbReference type="Gene3D" id="3.30.470.20">
    <property type="entry name" value="ATP-grasp fold, B domain"/>
    <property type="match status" value="1"/>
</dbReference>
<dbReference type="EC" id="6.3.2.6" evidence="3 11"/>
<accession>I3DZZ8</accession>
<evidence type="ECO:0000256" key="7">
    <source>
        <dbReference type="ARBA" id="ARBA00022755"/>
    </source>
</evidence>
<evidence type="ECO:0000256" key="8">
    <source>
        <dbReference type="ARBA" id="ARBA00022840"/>
    </source>
</evidence>
<dbReference type="InterPro" id="IPR018236">
    <property type="entry name" value="SAICAR_synthetase_CS"/>
</dbReference>
<dbReference type="Pfam" id="PF01259">
    <property type="entry name" value="SAICAR_synt"/>
    <property type="match status" value="1"/>
</dbReference>